<dbReference type="Proteomes" id="UP001597459">
    <property type="component" value="Unassembled WGS sequence"/>
</dbReference>
<accession>A0ABW5N6J2</accession>
<name>A0ABW5N6J2_9FLAO</name>
<evidence type="ECO:0000259" key="1">
    <source>
        <dbReference type="Pfam" id="PF03190"/>
    </source>
</evidence>
<dbReference type="PANTHER" id="PTHR42899">
    <property type="entry name" value="SPERMATOGENESIS-ASSOCIATED PROTEIN 20"/>
    <property type="match status" value="1"/>
</dbReference>
<comment type="caution">
    <text evidence="2">The sequence shown here is derived from an EMBL/GenBank/DDBJ whole genome shotgun (WGS) entry which is preliminary data.</text>
</comment>
<dbReference type="SUPFAM" id="SSF48208">
    <property type="entry name" value="Six-hairpin glycosidases"/>
    <property type="match status" value="1"/>
</dbReference>
<reference evidence="3" key="1">
    <citation type="journal article" date="2019" name="Int. J. Syst. Evol. Microbiol.">
        <title>The Global Catalogue of Microorganisms (GCM) 10K type strain sequencing project: providing services to taxonomists for standard genome sequencing and annotation.</title>
        <authorList>
            <consortium name="The Broad Institute Genomics Platform"/>
            <consortium name="The Broad Institute Genome Sequencing Center for Infectious Disease"/>
            <person name="Wu L."/>
            <person name="Ma J."/>
        </authorList>
    </citation>
    <scope>NUCLEOTIDE SEQUENCE [LARGE SCALE GENOMIC DNA]</scope>
    <source>
        <strain evidence="3">KCTC 42423</strain>
    </source>
</reference>
<organism evidence="2 3">
    <name type="scientific">Aquimarina hainanensis</name>
    <dbReference type="NCBI Taxonomy" id="1578017"/>
    <lineage>
        <taxon>Bacteria</taxon>
        <taxon>Pseudomonadati</taxon>
        <taxon>Bacteroidota</taxon>
        <taxon>Flavobacteriia</taxon>
        <taxon>Flavobacteriales</taxon>
        <taxon>Flavobacteriaceae</taxon>
        <taxon>Aquimarina</taxon>
    </lineage>
</organism>
<dbReference type="PANTHER" id="PTHR42899:SF1">
    <property type="entry name" value="SPERMATOGENESIS-ASSOCIATED PROTEIN 20"/>
    <property type="match status" value="1"/>
</dbReference>
<dbReference type="Gene3D" id="3.40.30.10">
    <property type="entry name" value="Glutaredoxin"/>
    <property type="match status" value="1"/>
</dbReference>
<dbReference type="InterPro" id="IPR024705">
    <property type="entry name" value="Ssp411"/>
</dbReference>
<dbReference type="InterPro" id="IPR012341">
    <property type="entry name" value="6hp_glycosidase-like_sf"/>
</dbReference>
<evidence type="ECO:0000313" key="3">
    <source>
        <dbReference type="Proteomes" id="UP001597459"/>
    </source>
</evidence>
<feature type="domain" description="Spermatogenesis-associated protein 20-like TRX" evidence="1">
    <location>
        <begin position="36"/>
        <end position="190"/>
    </location>
</feature>
<dbReference type="Gene3D" id="1.50.10.20">
    <property type="match status" value="1"/>
</dbReference>
<dbReference type="Gene3D" id="1.50.10.10">
    <property type="match status" value="1"/>
</dbReference>
<dbReference type="PIRSF" id="PIRSF006402">
    <property type="entry name" value="UCP006402_thioredoxin"/>
    <property type="match status" value="1"/>
</dbReference>
<gene>
    <name evidence="2" type="ORF">ACFSTE_07960</name>
</gene>
<sequence length="710" mass="82449">MNINLLLEKLFLILLIMLLSNCSDKKKSTITEPLYTNDLIHETSPYLLQHAHNPVNWKPWNNTALTKAREENKLIIISVGYAACHWCHVMEEESFENKEVAELMNKNFIAIKIDREERPDIDQIYMKAVQLMTGSGGWPLNVIALPDGRPIWGGTYFPKESWLTSLEKIVDVYQKEPAKLYEYADKLEQGIKTMDLIPDNTTDTTFDKAFIQKAVDSWSTLFDHTLGGIKKSPKFMMPNNYHFLLRYAHQKKDSSLLKYTLNTLSKMSYGGVYDHIGGGFSRYSTDEKWHVPHFEKMLYDNAQLVSLYADAYLATKDSWYKTVVYETLEFVSNELTNEEGAFFSSLDADSMTPQQELEEGAFYVWKKDELKSLLKEEYDIFAKYYNINSYGIWEENKYVLIKNENDSLFAQQQNMSIQELDQAVLQWKSILLSYRNKRKRPRLDDKTLTSWNALMIKGYVDAYRVFGEKKFLDAAVKNANFIKKHLLKKDFSLFHNYKNGVSSINGYLEDYASVIEAYIQLYQITAENEWLFTSQKLAEYTLAHFYDAETTLFYFTSDKDPKLISRTIDYTDNVIPSSNSIMAKNLFLLSHYLDQKKYNVISTKMIQTILPKIEEYPSGYSNWLDVMLNYTYDFYEVVISGPQASNKLPVLNRHYIPNKLLAVSDSPSDMPLLKDRYIGEDTFIFVCVQNTCKLPVESVDEAVSLIENNN</sequence>
<proteinExistence type="predicted"/>
<evidence type="ECO:0000313" key="2">
    <source>
        <dbReference type="EMBL" id="MFD2590766.1"/>
    </source>
</evidence>
<dbReference type="InterPro" id="IPR004879">
    <property type="entry name" value="Ssp411-like_TRX"/>
</dbReference>
<keyword evidence="3" id="KW-1185">Reference proteome</keyword>
<dbReference type="Pfam" id="PF03190">
    <property type="entry name" value="Thioredox_DsbH"/>
    <property type="match status" value="1"/>
</dbReference>
<dbReference type="RefSeq" id="WP_378257176.1">
    <property type="nucleotide sequence ID" value="NZ_JBHSJV010000001.1"/>
</dbReference>
<dbReference type="InterPro" id="IPR008928">
    <property type="entry name" value="6-hairpin_glycosidase_sf"/>
</dbReference>
<dbReference type="CDD" id="cd02955">
    <property type="entry name" value="SSP411"/>
    <property type="match status" value="1"/>
</dbReference>
<dbReference type="SUPFAM" id="SSF52833">
    <property type="entry name" value="Thioredoxin-like"/>
    <property type="match status" value="1"/>
</dbReference>
<protein>
    <submittedName>
        <fullName evidence="2">Thioredoxin domain-containing protein</fullName>
    </submittedName>
</protein>
<dbReference type="InterPro" id="IPR036249">
    <property type="entry name" value="Thioredoxin-like_sf"/>
</dbReference>
<dbReference type="EMBL" id="JBHULX010000004">
    <property type="protein sequence ID" value="MFD2590766.1"/>
    <property type="molecule type" value="Genomic_DNA"/>
</dbReference>